<evidence type="ECO:0000256" key="2">
    <source>
        <dbReference type="SAM" id="Phobius"/>
    </source>
</evidence>
<reference evidence="3" key="1">
    <citation type="journal article" date="2019" name="Sci. Rep.">
        <title>Draft genome of Tanacetum cinerariifolium, the natural source of mosquito coil.</title>
        <authorList>
            <person name="Yamashiro T."/>
            <person name="Shiraishi A."/>
            <person name="Satake H."/>
            <person name="Nakayama K."/>
        </authorList>
    </citation>
    <scope>NUCLEOTIDE SEQUENCE</scope>
</reference>
<name>A0A6L2KHB8_TANCI</name>
<evidence type="ECO:0000256" key="1">
    <source>
        <dbReference type="SAM" id="MobiDB-lite"/>
    </source>
</evidence>
<keyword evidence="2" id="KW-1133">Transmembrane helix</keyword>
<keyword evidence="2" id="KW-0472">Membrane</keyword>
<evidence type="ECO:0000313" key="3">
    <source>
        <dbReference type="EMBL" id="GEU48766.1"/>
    </source>
</evidence>
<protein>
    <recommendedName>
        <fullName evidence="4">Reverse transcriptase domain-containing protein</fullName>
    </recommendedName>
</protein>
<feature type="region of interest" description="Disordered" evidence="1">
    <location>
        <begin position="164"/>
        <end position="185"/>
    </location>
</feature>
<sequence length="560" mass="65623">MIQETTKKIILIKQRIQAAQDRQKSYADRKRKPMEFEVGDRVMLKKCYADEPLAMPLEGVHIEDTLQFVEEPVEIMKREIKRLKQSQIPLVKVRWNSRRGFEFTWEREDSFKQKYPHLFTNRTPSSTTRYLTVWFIVILGYIASLGGLPIEQVQVNVADAAEDEDAANEISVEPTPPSHTRATTPPPNKNLSFHHHKLNLLHLHHHINLPLLNHHHNNLLNPRISLTLPWLSLINYWRHEVRKEEKVKSFRIQEIKEDADEDVTLEEVAAKETKDVDVQGRLPESQAQVYHLDFEHAQKVLSMQETDEAEPAEVEEVIKVVTAAKLMIEVVTTTITVAHIPNASAPRRRRGVINEDPEEAATASLKQVKRKEKQDNTVMRYQALKRKPVTKAHTRKNMMAFLEKRENEIEEEESKESKRKSKSSEQKAAKKEDLEMLWKIILERFESSEPKNFSDDFLLNALKTMFEKPNVEANIWRNQRGKYGLAKVKTWKLLESYGVHIITFTTTQMILLVKRRYNLTRFTLKQMLNNVRLEVEEESEVSLELLRFVRRHQQEGYKQE</sequence>
<gene>
    <name evidence="3" type="ORF">Tci_020744</name>
</gene>
<feature type="region of interest" description="Disordered" evidence="1">
    <location>
        <begin position="403"/>
        <end position="428"/>
    </location>
</feature>
<dbReference type="AlphaFoldDB" id="A0A6L2KHB8"/>
<dbReference type="EMBL" id="BKCJ010002469">
    <property type="protein sequence ID" value="GEU48766.1"/>
    <property type="molecule type" value="Genomic_DNA"/>
</dbReference>
<proteinExistence type="predicted"/>
<evidence type="ECO:0008006" key="4">
    <source>
        <dbReference type="Google" id="ProtNLM"/>
    </source>
</evidence>
<feature type="transmembrane region" description="Helical" evidence="2">
    <location>
        <begin position="131"/>
        <end position="150"/>
    </location>
</feature>
<dbReference type="PANTHER" id="PTHR46148">
    <property type="entry name" value="CHROMO DOMAIN-CONTAINING PROTEIN"/>
    <property type="match status" value="1"/>
</dbReference>
<accession>A0A6L2KHB8</accession>
<dbReference type="PANTHER" id="PTHR46148:SF59">
    <property type="entry name" value="NUCLEOTIDYLTRANSFERASE, RIBONUCLEASE H"/>
    <property type="match status" value="1"/>
</dbReference>
<comment type="caution">
    <text evidence="3">The sequence shown here is derived from an EMBL/GenBank/DDBJ whole genome shotgun (WGS) entry which is preliminary data.</text>
</comment>
<organism evidence="3">
    <name type="scientific">Tanacetum cinerariifolium</name>
    <name type="common">Dalmatian daisy</name>
    <name type="synonym">Chrysanthemum cinerariifolium</name>
    <dbReference type="NCBI Taxonomy" id="118510"/>
    <lineage>
        <taxon>Eukaryota</taxon>
        <taxon>Viridiplantae</taxon>
        <taxon>Streptophyta</taxon>
        <taxon>Embryophyta</taxon>
        <taxon>Tracheophyta</taxon>
        <taxon>Spermatophyta</taxon>
        <taxon>Magnoliopsida</taxon>
        <taxon>eudicotyledons</taxon>
        <taxon>Gunneridae</taxon>
        <taxon>Pentapetalae</taxon>
        <taxon>asterids</taxon>
        <taxon>campanulids</taxon>
        <taxon>Asterales</taxon>
        <taxon>Asteraceae</taxon>
        <taxon>Asteroideae</taxon>
        <taxon>Anthemideae</taxon>
        <taxon>Anthemidinae</taxon>
        <taxon>Tanacetum</taxon>
    </lineage>
</organism>
<keyword evidence="2" id="KW-0812">Transmembrane</keyword>